<name>A0A0F3PC64_ORITS</name>
<organism evidence="1 2">
    <name type="scientific">Orientia tsutsugamushi str. TA716</name>
    <dbReference type="NCBI Taxonomy" id="1359175"/>
    <lineage>
        <taxon>Bacteria</taxon>
        <taxon>Pseudomonadati</taxon>
        <taxon>Pseudomonadota</taxon>
        <taxon>Alphaproteobacteria</taxon>
        <taxon>Rickettsiales</taxon>
        <taxon>Rickettsiaceae</taxon>
        <taxon>Rickettsieae</taxon>
        <taxon>Orientia</taxon>
    </lineage>
</organism>
<proteinExistence type="predicted"/>
<dbReference type="InterPro" id="IPR027417">
    <property type="entry name" value="P-loop_NTPase"/>
</dbReference>
<sequence length="744" mass="85179">MKKLKEVINSYFAKLSLLNRVDQVSRVQQAQIRPPIIRGLINEIVDNEVRREYYLKIVKDADVITDSITHYQSIFTKQRVEKEVKDIPNQIERAMLVQQVLSSSRVLELYHDDGKISKYFTTVEVRNEEARIIRMANKINDQVYYKDIYNLKNDIESLTNVSEEQKQALKHILLSTSGVRVLRGRAGTGKSHVLAAVYKLAINCGQNIIGLAPTHKAVSKLKSKGYKECNTIKGFLYNQRNTVTKDILIVVDKARMVGTREYAELFKVVRNNNCQLILVEDERQLASVERGGMFEILANTYDSHVLTDVRKQSENWSREVAEKFAEGNILSGITLLKQNNCIEFADTLQDSMNKLIYDWSHGKCKLQEKLIITVRNKDVDKLNLNIRSLLKANSTLKGHEYSRSIAKKQESYMTGDRIVFQTSDKDLQIENSEFATLVSVNKNKFVAKTDTGKDVSFDPSKINFKHGYASTVYKAHGASIKDVYILHNGVSNISSSYTAMTRHVEKLRLYCNRQATESFNSLIYQISNTNDKSASITLKTAEDLKQEQKQKKTNCFSKICNWVKSIVTDINDRSHVNEEYYQFTPKPEQLATVKRVQQENSIKLQAADKDIATPSFTQIKEQRWYDYDVTILSEEAAILSLQKVGIDSRMVYVSTVSDLKYYQPFQGEKILIAANNDKQNKEYVSTINEVAQILERKGAITSIVMPLEDKNFNEMLKNKGMIAVKELVIPEVIKLVKVEYQNIH</sequence>
<accession>A0A0F3PC64</accession>
<reference evidence="1 2" key="1">
    <citation type="submission" date="2015-01" db="EMBL/GenBank/DDBJ databases">
        <title>Genome Sequencing of Rickettsiales.</title>
        <authorList>
            <person name="Daugherty S.C."/>
            <person name="Su Q."/>
            <person name="Abolude K."/>
            <person name="Beier-Sexton M."/>
            <person name="Carlyon J.A."/>
            <person name="Carter R."/>
            <person name="Day N.P."/>
            <person name="Dumler S.J."/>
            <person name="Dyachenko V."/>
            <person name="Godinez A."/>
            <person name="Kurtti T.J."/>
            <person name="Lichay M."/>
            <person name="Mullins K.E."/>
            <person name="Ott S."/>
            <person name="Pappas-Brown V."/>
            <person name="Paris D.H."/>
            <person name="Patel P."/>
            <person name="Richards A.L."/>
            <person name="Sadzewicz L."/>
            <person name="Sears K."/>
            <person name="Seidman D."/>
            <person name="Sengamalay N."/>
            <person name="Stenos J."/>
            <person name="Tallon L.J."/>
            <person name="Vincent G."/>
            <person name="Fraser C.M."/>
            <person name="Munderloh U."/>
            <person name="Dunning-Hotopp J.C."/>
        </authorList>
    </citation>
    <scope>NUCLEOTIDE SEQUENCE [LARGE SCALE GENOMIC DNA]</scope>
    <source>
        <strain evidence="1 2">TA716</strain>
    </source>
</reference>
<dbReference type="EMBL" id="LAOA01000003">
    <property type="protein sequence ID" value="KJV77532.1"/>
    <property type="molecule type" value="Genomic_DNA"/>
</dbReference>
<evidence type="ECO:0000313" key="1">
    <source>
        <dbReference type="EMBL" id="KJV77532.1"/>
    </source>
</evidence>
<comment type="caution">
    <text evidence="1">The sequence shown here is derived from an EMBL/GenBank/DDBJ whole genome shotgun (WGS) entry which is preliminary data.</text>
</comment>
<dbReference type="CDD" id="cd18809">
    <property type="entry name" value="SF1_C_RecD"/>
    <property type="match status" value="1"/>
</dbReference>
<dbReference type="Pfam" id="PF13604">
    <property type="entry name" value="AAA_30"/>
    <property type="match status" value="1"/>
</dbReference>
<dbReference type="PATRIC" id="fig|1359175.3.peg.1795"/>
<dbReference type="AlphaFoldDB" id="A0A0F3PC64"/>
<gene>
    <name evidence="1" type="ORF">OTSTA716_0167</name>
</gene>
<dbReference type="SUPFAM" id="SSF52540">
    <property type="entry name" value="P-loop containing nucleoside triphosphate hydrolases"/>
    <property type="match status" value="2"/>
</dbReference>
<dbReference type="Gene3D" id="3.40.50.300">
    <property type="entry name" value="P-loop containing nucleotide triphosphate hydrolases"/>
    <property type="match status" value="2"/>
</dbReference>
<protein>
    <submittedName>
        <fullName evidence="1">AAA domain protein</fullName>
    </submittedName>
</protein>
<evidence type="ECO:0000313" key="2">
    <source>
        <dbReference type="Proteomes" id="UP000033671"/>
    </source>
</evidence>
<dbReference type="RefSeq" id="WP_052694681.1">
    <property type="nucleotide sequence ID" value="NZ_LAOA01000003.1"/>
</dbReference>
<dbReference type="Proteomes" id="UP000033671">
    <property type="component" value="Unassembled WGS sequence"/>
</dbReference>
<dbReference type="Gene3D" id="2.30.30.940">
    <property type="match status" value="1"/>
</dbReference>